<dbReference type="Proteomes" id="UP001519289">
    <property type="component" value="Unassembled WGS sequence"/>
</dbReference>
<dbReference type="Gene3D" id="3.40.630.30">
    <property type="match status" value="1"/>
</dbReference>
<dbReference type="PANTHER" id="PTHR43072:SF60">
    <property type="entry name" value="L-2,4-DIAMINOBUTYRIC ACID ACETYLTRANSFERASE"/>
    <property type="match status" value="1"/>
</dbReference>
<dbReference type="InterPro" id="IPR000182">
    <property type="entry name" value="GNAT_dom"/>
</dbReference>
<dbReference type="InterPro" id="IPR016181">
    <property type="entry name" value="Acyl_CoA_acyltransferase"/>
</dbReference>
<feature type="domain" description="N-acetyltransferase" evidence="1">
    <location>
        <begin position="3"/>
        <end position="156"/>
    </location>
</feature>
<comment type="caution">
    <text evidence="2">The sequence shown here is derived from an EMBL/GenBank/DDBJ whole genome shotgun (WGS) entry which is preliminary data.</text>
</comment>
<dbReference type="Pfam" id="PF00583">
    <property type="entry name" value="Acetyltransf_1"/>
    <property type="match status" value="1"/>
</dbReference>
<dbReference type="CDD" id="cd04301">
    <property type="entry name" value="NAT_SF"/>
    <property type="match status" value="1"/>
</dbReference>
<gene>
    <name evidence="2" type="ORF">J2Z79_000571</name>
</gene>
<accession>A0ABS4JNU0</accession>
<evidence type="ECO:0000313" key="2">
    <source>
        <dbReference type="EMBL" id="MBP2017197.1"/>
    </source>
</evidence>
<dbReference type="SUPFAM" id="SSF55729">
    <property type="entry name" value="Acyl-CoA N-acyltransferases (Nat)"/>
    <property type="match status" value="1"/>
</dbReference>
<reference evidence="2 3" key="1">
    <citation type="submission" date="2021-03" db="EMBL/GenBank/DDBJ databases">
        <title>Genomic Encyclopedia of Type Strains, Phase IV (KMG-IV): sequencing the most valuable type-strain genomes for metagenomic binning, comparative biology and taxonomic classification.</title>
        <authorList>
            <person name="Goeker M."/>
        </authorList>
    </citation>
    <scope>NUCLEOTIDE SEQUENCE [LARGE SCALE GENOMIC DNA]</scope>
    <source>
        <strain evidence="2 3">DSM 27138</strain>
    </source>
</reference>
<evidence type="ECO:0000313" key="3">
    <source>
        <dbReference type="Proteomes" id="UP001519289"/>
    </source>
</evidence>
<name>A0ABS4JNU0_9FIRM</name>
<protein>
    <submittedName>
        <fullName evidence="2">GNAT superfamily N-acetyltransferase</fullName>
    </submittedName>
</protein>
<sequence>MTIQYRAANRSDLNALLPLVEGFAREQQAQLGIHELAEGFMQFAKTSLAQCLEHPAAVVMVAEDEGAIVGYAVGMLQEPPSIFRPELYTYISDLYVVPDRRRQGIGTGLVERVRGWGYLKGAFALSLIAPYDSPAVRLGQRVGMRPIQTMLYAPGR</sequence>
<proteinExistence type="predicted"/>
<keyword evidence="3" id="KW-1185">Reference proteome</keyword>
<dbReference type="PANTHER" id="PTHR43072">
    <property type="entry name" value="N-ACETYLTRANSFERASE"/>
    <property type="match status" value="1"/>
</dbReference>
<evidence type="ECO:0000259" key="1">
    <source>
        <dbReference type="PROSITE" id="PS51186"/>
    </source>
</evidence>
<dbReference type="RefSeq" id="WP_209465345.1">
    <property type="nucleotide sequence ID" value="NZ_JAGGLG010000003.1"/>
</dbReference>
<dbReference type="PROSITE" id="PS51186">
    <property type="entry name" value="GNAT"/>
    <property type="match status" value="1"/>
</dbReference>
<dbReference type="EMBL" id="JAGGLG010000003">
    <property type="protein sequence ID" value="MBP2017197.1"/>
    <property type="molecule type" value="Genomic_DNA"/>
</dbReference>
<organism evidence="2 3">
    <name type="scientific">Symbiobacterium terraclitae</name>
    <dbReference type="NCBI Taxonomy" id="557451"/>
    <lineage>
        <taxon>Bacteria</taxon>
        <taxon>Bacillati</taxon>
        <taxon>Bacillota</taxon>
        <taxon>Clostridia</taxon>
        <taxon>Eubacteriales</taxon>
        <taxon>Symbiobacteriaceae</taxon>
        <taxon>Symbiobacterium</taxon>
    </lineage>
</organism>